<dbReference type="AlphaFoldDB" id="A0A5B7EQJ9"/>
<organism evidence="1 2">
    <name type="scientific">Portunus trituberculatus</name>
    <name type="common">Swimming crab</name>
    <name type="synonym">Neptunus trituberculatus</name>
    <dbReference type="NCBI Taxonomy" id="210409"/>
    <lineage>
        <taxon>Eukaryota</taxon>
        <taxon>Metazoa</taxon>
        <taxon>Ecdysozoa</taxon>
        <taxon>Arthropoda</taxon>
        <taxon>Crustacea</taxon>
        <taxon>Multicrustacea</taxon>
        <taxon>Malacostraca</taxon>
        <taxon>Eumalacostraca</taxon>
        <taxon>Eucarida</taxon>
        <taxon>Decapoda</taxon>
        <taxon>Pleocyemata</taxon>
        <taxon>Brachyura</taxon>
        <taxon>Eubrachyura</taxon>
        <taxon>Portunoidea</taxon>
        <taxon>Portunidae</taxon>
        <taxon>Portuninae</taxon>
        <taxon>Portunus</taxon>
    </lineage>
</organism>
<comment type="caution">
    <text evidence="1">The sequence shown here is derived from an EMBL/GenBank/DDBJ whole genome shotgun (WGS) entry which is preliminary data.</text>
</comment>
<evidence type="ECO:0000313" key="2">
    <source>
        <dbReference type="Proteomes" id="UP000324222"/>
    </source>
</evidence>
<dbReference type="EMBL" id="VSRR010003268">
    <property type="protein sequence ID" value="MPC35409.1"/>
    <property type="molecule type" value="Genomic_DNA"/>
</dbReference>
<dbReference type="Proteomes" id="UP000324222">
    <property type="component" value="Unassembled WGS sequence"/>
</dbReference>
<keyword evidence="2" id="KW-1185">Reference proteome</keyword>
<gene>
    <name evidence="1" type="ORF">E2C01_028831</name>
</gene>
<sequence length="89" mass="10093">MFGLRECLQLPRDKKRAWKYLHQHRQCTHLPTFAIMNGSVSVIGEGHNSFIYCIANLHLACRVAWTDPDGTPLPTYTPLNPPSTNMDVV</sequence>
<evidence type="ECO:0000313" key="1">
    <source>
        <dbReference type="EMBL" id="MPC35409.1"/>
    </source>
</evidence>
<name>A0A5B7EQJ9_PORTR</name>
<reference evidence="1 2" key="1">
    <citation type="submission" date="2019-05" db="EMBL/GenBank/DDBJ databases">
        <title>Another draft genome of Portunus trituberculatus and its Hox gene families provides insights of decapod evolution.</title>
        <authorList>
            <person name="Jeong J.-H."/>
            <person name="Song I."/>
            <person name="Kim S."/>
            <person name="Choi T."/>
            <person name="Kim D."/>
            <person name="Ryu S."/>
            <person name="Kim W."/>
        </authorList>
    </citation>
    <scope>NUCLEOTIDE SEQUENCE [LARGE SCALE GENOMIC DNA]</scope>
    <source>
        <tissue evidence="1">Muscle</tissue>
    </source>
</reference>
<protein>
    <submittedName>
        <fullName evidence="1">Uncharacterized protein</fullName>
    </submittedName>
</protein>
<accession>A0A5B7EQJ9</accession>
<proteinExistence type="predicted"/>